<feature type="transmembrane region" description="Helical" evidence="9">
    <location>
        <begin position="906"/>
        <end position="927"/>
    </location>
</feature>
<feature type="transmembrane region" description="Helical" evidence="9">
    <location>
        <begin position="588"/>
        <end position="611"/>
    </location>
</feature>
<dbReference type="Pfam" id="PF00924">
    <property type="entry name" value="MS_channel_2nd"/>
    <property type="match status" value="1"/>
</dbReference>
<dbReference type="PROSITE" id="PS01246">
    <property type="entry name" value="UPF0003"/>
    <property type="match status" value="1"/>
</dbReference>
<feature type="transmembrane region" description="Helical" evidence="9">
    <location>
        <begin position="511"/>
        <end position="531"/>
    </location>
</feature>
<dbReference type="InterPro" id="IPR024393">
    <property type="entry name" value="MscS_porin"/>
</dbReference>
<name>A0ABN1LCZ3_9ALTE</name>
<evidence type="ECO:0000259" key="13">
    <source>
        <dbReference type="Pfam" id="PF21082"/>
    </source>
</evidence>
<dbReference type="PANTHER" id="PTHR30347:SF1">
    <property type="entry name" value="MECHANOSENSITIVE CHANNEL MSCK"/>
    <property type="match status" value="1"/>
</dbReference>
<keyword evidence="7" id="KW-0175">Coiled coil</keyword>
<dbReference type="InterPro" id="IPR010920">
    <property type="entry name" value="LSM_dom_sf"/>
</dbReference>
<dbReference type="RefSeq" id="WP_343855609.1">
    <property type="nucleotide sequence ID" value="NZ_BAAAFD010000001.1"/>
</dbReference>
<dbReference type="SUPFAM" id="SSF82861">
    <property type="entry name" value="Mechanosensitive channel protein MscS (YggB), transmembrane region"/>
    <property type="match status" value="1"/>
</dbReference>
<evidence type="ECO:0000259" key="12">
    <source>
        <dbReference type="Pfam" id="PF12795"/>
    </source>
</evidence>
<comment type="subcellular location">
    <subcellularLocation>
        <location evidence="1">Cell membrane</location>
        <topology evidence="1">Multi-pass membrane protein</topology>
    </subcellularLocation>
</comment>
<evidence type="ECO:0000313" key="16">
    <source>
        <dbReference type="Proteomes" id="UP001500359"/>
    </source>
</evidence>
<evidence type="ECO:0000256" key="5">
    <source>
        <dbReference type="ARBA" id="ARBA00022989"/>
    </source>
</evidence>
<dbReference type="InterPro" id="IPR049278">
    <property type="entry name" value="MS_channel_C"/>
</dbReference>
<dbReference type="Pfam" id="PF12794">
    <property type="entry name" value="MscS_TM"/>
    <property type="match status" value="1"/>
</dbReference>
<protein>
    <submittedName>
        <fullName evidence="15">Mechanosensitive channel MscK</fullName>
    </submittedName>
</protein>
<evidence type="ECO:0000256" key="6">
    <source>
        <dbReference type="ARBA" id="ARBA00023136"/>
    </source>
</evidence>
<dbReference type="InterPro" id="IPR011066">
    <property type="entry name" value="MscS_channel_C_sf"/>
</dbReference>
<comment type="similarity">
    <text evidence="2">Belongs to the MscS (TC 1.A.23) family.</text>
</comment>
<dbReference type="SUPFAM" id="SSF50182">
    <property type="entry name" value="Sm-like ribonucleoproteins"/>
    <property type="match status" value="1"/>
</dbReference>
<evidence type="ECO:0000259" key="14">
    <source>
        <dbReference type="Pfam" id="PF21088"/>
    </source>
</evidence>
<feature type="transmembrane region" description="Helical" evidence="9">
    <location>
        <begin position="664"/>
        <end position="688"/>
    </location>
</feature>
<dbReference type="Pfam" id="PF12795">
    <property type="entry name" value="MscS_porin"/>
    <property type="match status" value="1"/>
</dbReference>
<keyword evidence="6 9" id="KW-0472">Membrane</keyword>
<dbReference type="InterPro" id="IPR025692">
    <property type="entry name" value="MscS_IM_dom1"/>
</dbReference>
<feature type="transmembrane region" description="Helical" evidence="9">
    <location>
        <begin position="552"/>
        <end position="582"/>
    </location>
</feature>
<dbReference type="InterPro" id="IPR052702">
    <property type="entry name" value="MscS-like_channel"/>
</dbReference>
<keyword evidence="4 9" id="KW-0812">Transmembrane</keyword>
<evidence type="ECO:0000259" key="11">
    <source>
        <dbReference type="Pfam" id="PF12794"/>
    </source>
</evidence>
<feature type="region of interest" description="Disordered" evidence="8">
    <location>
        <begin position="787"/>
        <end position="806"/>
    </location>
</feature>
<dbReference type="Proteomes" id="UP001500359">
    <property type="component" value="Unassembled WGS sequence"/>
</dbReference>
<accession>A0ABN1LCZ3</accession>
<dbReference type="Pfam" id="PF21082">
    <property type="entry name" value="MS_channel_3rd"/>
    <property type="match status" value="1"/>
</dbReference>
<evidence type="ECO:0000256" key="4">
    <source>
        <dbReference type="ARBA" id="ARBA00022692"/>
    </source>
</evidence>
<reference evidence="15 16" key="1">
    <citation type="journal article" date="2019" name="Int. J. Syst. Evol. Microbiol.">
        <title>The Global Catalogue of Microorganisms (GCM) 10K type strain sequencing project: providing services to taxonomists for standard genome sequencing and annotation.</title>
        <authorList>
            <consortium name="The Broad Institute Genomics Platform"/>
            <consortium name="The Broad Institute Genome Sequencing Center for Infectious Disease"/>
            <person name="Wu L."/>
            <person name="Ma J."/>
        </authorList>
    </citation>
    <scope>NUCLEOTIDE SEQUENCE [LARGE SCALE GENOMIC DNA]</scope>
    <source>
        <strain evidence="15 16">JCM 15896</strain>
    </source>
</reference>
<dbReference type="InterPro" id="IPR011014">
    <property type="entry name" value="MscS_channel_TM-2"/>
</dbReference>
<keyword evidence="16" id="KW-1185">Reference proteome</keyword>
<organism evidence="15 16">
    <name type="scientific">Aliiglaciecola litoralis</name>
    <dbReference type="NCBI Taxonomy" id="582857"/>
    <lineage>
        <taxon>Bacteria</taxon>
        <taxon>Pseudomonadati</taxon>
        <taxon>Pseudomonadota</taxon>
        <taxon>Gammaproteobacteria</taxon>
        <taxon>Alteromonadales</taxon>
        <taxon>Alteromonadaceae</taxon>
        <taxon>Aliiglaciecola</taxon>
    </lineage>
</organism>
<evidence type="ECO:0000256" key="9">
    <source>
        <dbReference type="SAM" id="Phobius"/>
    </source>
</evidence>
<dbReference type="InterPro" id="IPR006686">
    <property type="entry name" value="MscS_channel_CS"/>
</dbReference>
<dbReference type="PANTHER" id="PTHR30347">
    <property type="entry name" value="POTASSIUM CHANNEL RELATED"/>
    <property type="match status" value="1"/>
</dbReference>
<feature type="domain" description="Mechanosensitive ion channel transmembrane helices 2/3" evidence="14">
    <location>
        <begin position="916"/>
        <end position="953"/>
    </location>
</feature>
<dbReference type="InterPro" id="IPR023408">
    <property type="entry name" value="MscS_beta-dom_sf"/>
</dbReference>
<evidence type="ECO:0000256" key="3">
    <source>
        <dbReference type="ARBA" id="ARBA00022475"/>
    </source>
</evidence>
<feature type="domain" description="Mechanosensitive ion channel MscS C-terminal" evidence="13">
    <location>
        <begin position="1028"/>
        <end position="1111"/>
    </location>
</feature>
<keyword evidence="3" id="KW-1003">Cell membrane</keyword>
<feature type="transmembrane region" description="Helical" evidence="9">
    <location>
        <begin position="818"/>
        <end position="835"/>
    </location>
</feature>
<evidence type="ECO:0000259" key="10">
    <source>
        <dbReference type="Pfam" id="PF00924"/>
    </source>
</evidence>
<feature type="transmembrane region" description="Helical" evidence="9">
    <location>
        <begin position="866"/>
        <end position="885"/>
    </location>
</feature>
<feature type="transmembrane region" description="Helical" evidence="9">
    <location>
        <begin position="709"/>
        <end position="729"/>
    </location>
</feature>
<feature type="domain" description="Mechanosensitive ion channel inner membrane" evidence="11">
    <location>
        <begin position="518"/>
        <end position="851"/>
    </location>
</feature>
<evidence type="ECO:0000256" key="2">
    <source>
        <dbReference type="ARBA" id="ARBA00008017"/>
    </source>
</evidence>
<feature type="transmembrane region" description="Helical" evidence="9">
    <location>
        <begin position="638"/>
        <end position="658"/>
    </location>
</feature>
<proteinExistence type="inferred from homology"/>
<feature type="coiled-coil region" evidence="7">
    <location>
        <begin position="51"/>
        <end position="109"/>
    </location>
</feature>
<feature type="transmembrane region" description="Helical" evidence="9">
    <location>
        <begin position="939"/>
        <end position="967"/>
    </location>
</feature>
<dbReference type="EMBL" id="BAAAFD010000001">
    <property type="protein sequence ID" value="GAA0852070.1"/>
    <property type="molecule type" value="Genomic_DNA"/>
</dbReference>
<gene>
    <name evidence="15" type="primary">mscK</name>
    <name evidence="15" type="ORF">GCM10009114_01030</name>
</gene>
<keyword evidence="5 9" id="KW-1133">Transmembrane helix</keyword>
<dbReference type="Gene3D" id="1.10.287.1260">
    <property type="match status" value="1"/>
</dbReference>
<dbReference type="InterPro" id="IPR006685">
    <property type="entry name" value="MscS_channel_2nd"/>
</dbReference>
<sequence>MREKIISGVYNLGFVALICISLTQLFPFAMAQQANLEKTLQSVTEQILKDNSLTEEQKKQAASKLEDAQTMLDIAAEQRKLANQYKQQASSASQKITEIQQNNQILRNKTIQIDTGQSAEMLENKLLLAVAEQNNRLAALTTKQTEQTNLSLRANKIAEQLSSVRANFTEIDDAIEKQSSIDLDPVKQANYLKKQATAEKLKATIDALELELATIPSRQSLVEAELTQLRVQSEFHEKHIRELQSFLADSRNIAAQQTVIQSSNTLAELKKQPRLAAIAKENLLLANQLKQLQSNKSQNEVDMGTLRRQLLEVQQSSETVERVLATGRVTDELGELLRKLRAGLPRESAIEARKIKIEEDAVRQQLDVILWQDRLRNISDDKTATKRLLSEIELDRTVRASAGSAPTELNFTPPELKKANELVIARRNLLRELIELSNIQSDRIVEEKLIINQLLKASTQLRELLERRLIWLPSNSGRAGNLLSNLRDSVAWYITPRAWLSLVKDLYRGTLTTPLLPVALILLAIVILTWRRTIKHTLWSLKDRVGKVEKDTYFTTPLALSLTFILALPLPICLFTIAAMIFRGAEPASFSVAIAAGLASVSSLSLILLFFRSMCREGGVFDQHFGWSGVAREKLRRMLTWFVWIQSIATFVFASAIASSEPELRYGIAIIAFIVSSIAISFFSYQFFQPRSGVATSIVGDTPVSPLTIIAFPIVVVAPLAIGLLPLFGFFDTAVELQSKFFLSGVLLVFGSVVYGIMLRVFLVTFRRYMVKKAHLEKIEAIKSAQQTPVEPTGDARPQDTENQGIDEKDVMRQSRAIMLWTTGLLFVIGLWFVWKPLLPALGIVDDIVLWQQMRVVDGVELSSGVTLWNIILAIAFVIGGVLAAKNIRGVMEIGFFERFEMDDGARYATMAILGYLVVGTGVVVGFSQLGIDWSKLQWIVAALGVGLGFGLQEIVANFVSGLIILFERPIRVGDLVTIGNLSGTVSNIKIRATTVTDFDNREVLLPNKSIITENVTNWTLKDAVTRIVIKIGVAYGSDIGKVRDLLMQVVKQQKDVLELPAPQVFFLEHGDSSLNFEIRAFVSRPENRLPLTHAINSAINLALAEHDISIPFPQRDLHIVSGKLSDEMPQSIERQNITLKPEPS</sequence>
<dbReference type="Pfam" id="PF21088">
    <property type="entry name" value="MS_channel_1st"/>
    <property type="match status" value="1"/>
</dbReference>
<feature type="domain" description="Mechanosensitive ion channel MscS porin" evidence="12">
    <location>
        <begin position="48"/>
        <end position="275"/>
    </location>
</feature>
<feature type="transmembrane region" description="Helical" evidence="9">
    <location>
        <begin position="741"/>
        <end position="763"/>
    </location>
</feature>
<dbReference type="Gene3D" id="3.30.70.100">
    <property type="match status" value="1"/>
</dbReference>
<dbReference type="InterPro" id="IPR049142">
    <property type="entry name" value="MS_channel_1st"/>
</dbReference>
<dbReference type="SUPFAM" id="SSF82689">
    <property type="entry name" value="Mechanosensitive channel protein MscS (YggB), C-terminal domain"/>
    <property type="match status" value="1"/>
</dbReference>
<evidence type="ECO:0000256" key="1">
    <source>
        <dbReference type="ARBA" id="ARBA00004651"/>
    </source>
</evidence>
<dbReference type="Gene3D" id="2.30.30.60">
    <property type="match status" value="1"/>
</dbReference>
<evidence type="ECO:0000256" key="8">
    <source>
        <dbReference type="SAM" id="MobiDB-lite"/>
    </source>
</evidence>
<comment type="caution">
    <text evidence="15">The sequence shown here is derived from an EMBL/GenBank/DDBJ whole genome shotgun (WGS) entry which is preliminary data.</text>
</comment>
<feature type="domain" description="Mechanosensitive ion channel MscS" evidence="10">
    <location>
        <begin position="955"/>
        <end position="1020"/>
    </location>
</feature>
<evidence type="ECO:0000256" key="7">
    <source>
        <dbReference type="SAM" id="Coils"/>
    </source>
</evidence>
<evidence type="ECO:0000313" key="15">
    <source>
        <dbReference type="EMBL" id="GAA0852070.1"/>
    </source>
</evidence>